<keyword evidence="3" id="KW-1185">Reference proteome</keyword>
<sequence length="283" mass="31019">MGCNFWANQFHKSIGKIGEPSLSLLPIISPSWSPTDSKRILDREHAHAVLSEEPLHPLEPREFPEQLGLFLFYCQPDSTVVLYCCTRGSSLIDFFDKFIVCDNGQDSMISSLRTFSVSSPISANSVSVIRLLMCTLGMKSLISNTVSAASLSSSSSASSDTFLSYSCSICCFKAGFSLSKKVRSDLPMYKFNVLINLIAAVPTPGFVAATAFFTLSITNLTFNVQLNSNNAFDNHVNNDSCYTSELFWLNAKVKTSLATYLKDVASVIDSKAFAALYPFFSVT</sequence>
<evidence type="ECO:0000313" key="2">
    <source>
        <dbReference type="EMBL" id="KAH0552513.1"/>
    </source>
</evidence>
<organism evidence="2 3">
    <name type="scientific">Cotesia glomerata</name>
    <name type="common">Lepidopteran parasitic wasp</name>
    <name type="synonym">Apanteles glomeratus</name>
    <dbReference type="NCBI Taxonomy" id="32391"/>
    <lineage>
        <taxon>Eukaryota</taxon>
        <taxon>Metazoa</taxon>
        <taxon>Ecdysozoa</taxon>
        <taxon>Arthropoda</taxon>
        <taxon>Hexapoda</taxon>
        <taxon>Insecta</taxon>
        <taxon>Pterygota</taxon>
        <taxon>Neoptera</taxon>
        <taxon>Endopterygota</taxon>
        <taxon>Hymenoptera</taxon>
        <taxon>Apocrita</taxon>
        <taxon>Ichneumonoidea</taxon>
        <taxon>Braconidae</taxon>
        <taxon>Microgastrinae</taxon>
        <taxon>Cotesia</taxon>
    </lineage>
</organism>
<comment type="caution">
    <text evidence="2">The sequence shown here is derived from an EMBL/GenBank/DDBJ whole genome shotgun (WGS) entry which is preliminary data.</text>
</comment>
<accession>A0AAV7IHL7</accession>
<dbReference type="Proteomes" id="UP000826195">
    <property type="component" value="Unassembled WGS sequence"/>
</dbReference>
<evidence type="ECO:0000313" key="3">
    <source>
        <dbReference type="Proteomes" id="UP000826195"/>
    </source>
</evidence>
<dbReference type="AlphaFoldDB" id="A0AAV7IHL7"/>
<keyword evidence="1" id="KW-0472">Membrane</keyword>
<protein>
    <submittedName>
        <fullName evidence="2">Uncharacterized protein</fullName>
    </submittedName>
</protein>
<keyword evidence="1" id="KW-0812">Transmembrane</keyword>
<evidence type="ECO:0000256" key="1">
    <source>
        <dbReference type="SAM" id="Phobius"/>
    </source>
</evidence>
<keyword evidence="1" id="KW-1133">Transmembrane helix</keyword>
<proteinExistence type="predicted"/>
<gene>
    <name evidence="2" type="ORF">KQX54_011479</name>
</gene>
<reference evidence="2 3" key="1">
    <citation type="journal article" date="2021" name="J. Hered.">
        <title>A chromosome-level genome assembly of the parasitoid wasp, Cotesia glomerata (Hymenoptera: Braconidae).</title>
        <authorList>
            <person name="Pinto B.J."/>
            <person name="Weis J.J."/>
            <person name="Gamble T."/>
            <person name="Ode P.J."/>
            <person name="Paul R."/>
            <person name="Zaspel J.M."/>
        </authorList>
    </citation>
    <scope>NUCLEOTIDE SEQUENCE [LARGE SCALE GENOMIC DNA]</scope>
    <source>
        <strain evidence="2">CgM1</strain>
    </source>
</reference>
<dbReference type="EMBL" id="JAHXZJ010001492">
    <property type="protein sequence ID" value="KAH0552513.1"/>
    <property type="molecule type" value="Genomic_DNA"/>
</dbReference>
<name>A0AAV7IHL7_COTGL</name>
<feature type="transmembrane region" description="Helical" evidence="1">
    <location>
        <begin position="191"/>
        <end position="215"/>
    </location>
</feature>